<dbReference type="EMBL" id="MU006309">
    <property type="protein sequence ID" value="KAF2849897.1"/>
    <property type="molecule type" value="Genomic_DNA"/>
</dbReference>
<proteinExistence type="predicted"/>
<name>A0A6A7B5D9_9PLEO</name>
<reference evidence="1" key="1">
    <citation type="submission" date="2020-01" db="EMBL/GenBank/DDBJ databases">
        <authorList>
            <consortium name="DOE Joint Genome Institute"/>
            <person name="Haridas S."/>
            <person name="Albert R."/>
            <person name="Binder M."/>
            <person name="Bloem J."/>
            <person name="Labutti K."/>
            <person name="Salamov A."/>
            <person name="Andreopoulos B."/>
            <person name="Baker S.E."/>
            <person name="Barry K."/>
            <person name="Bills G."/>
            <person name="Bluhm B.H."/>
            <person name="Cannon C."/>
            <person name="Castanera R."/>
            <person name="Culley D.E."/>
            <person name="Daum C."/>
            <person name="Ezra D."/>
            <person name="Gonzalez J.B."/>
            <person name="Henrissat B."/>
            <person name="Kuo A."/>
            <person name="Liang C."/>
            <person name="Lipzen A."/>
            <person name="Lutzoni F."/>
            <person name="Magnuson J."/>
            <person name="Mondo S."/>
            <person name="Nolan M."/>
            <person name="Ohm R."/>
            <person name="Pangilinan J."/>
            <person name="Park H.-J."/>
            <person name="Ramirez L."/>
            <person name="Alfaro M."/>
            <person name="Sun H."/>
            <person name="Tritt A."/>
            <person name="Yoshinaga Y."/>
            <person name="Zwiers L.-H."/>
            <person name="Turgeon B.G."/>
            <person name="Goodwin S.B."/>
            <person name="Spatafora J.W."/>
            <person name="Crous P.W."/>
            <person name="Grigoriev I.V."/>
        </authorList>
    </citation>
    <scope>NUCLEOTIDE SEQUENCE</scope>
    <source>
        <strain evidence="1">IPT5</strain>
    </source>
</reference>
<evidence type="ECO:0000313" key="2">
    <source>
        <dbReference type="Proteomes" id="UP000799423"/>
    </source>
</evidence>
<sequence length="179" mass="20158">MISWSLTLDDYFAAMPRLIADLRARRSSLGELSFLVDIIDGMTHQDPSRRWDIRTVVQQIPSDNTWFCKQCLPTQKVQTQAAYAKPSADTSYYNQSLSSAPAYHVNGSSAGHTPWPTRGYTQGESSNTTTYSVDAIDPSSNNSSNYANADYWTWSPAQNNFYHAELDANGEYTYTWAQQ</sequence>
<accession>A0A6A7B5D9</accession>
<evidence type="ECO:0000313" key="1">
    <source>
        <dbReference type="EMBL" id="KAF2849897.1"/>
    </source>
</evidence>
<gene>
    <name evidence="1" type="ORF">T440DRAFT_518764</name>
</gene>
<organism evidence="1 2">
    <name type="scientific">Plenodomus tracheiphilus IPT5</name>
    <dbReference type="NCBI Taxonomy" id="1408161"/>
    <lineage>
        <taxon>Eukaryota</taxon>
        <taxon>Fungi</taxon>
        <taxon>Dikarya</taxon>
        <taxon>Ascomycota</taxon>
        <taxon>Pezizomycotina</taxon>
        <taxon>Dothideomycetes</taxon>
        <taxon>Pleosporomycetidae</taxon>
        <taxon>Pleosporales</taxon>
        <taxon>Pleosporineae</taxon>
        <taxon>Leptosphaeriaceae</taxon>
        <taxon>Plenodomus</taxon>
    </lineage>
</organism>
<keyword evidence="2" id="KW-1185">Reference proteome</keyword>
<dbReference type="Proteomes" id="UP000799423">
    <property type="component" value="Unassembled WGS sequence"/>
</dbReference>
<dbReference type="AlphaFoldDB" id="A0A6A7B5D9"/>
<protein>
    <submittedName>
        <fullName evidence="1">Uncharacterized protein</fullName>
    </submittedName>
</protein>